<sequence>MAGNADLPLPPLLSSQKFPPKTQIFSSPSLSLPPTYLRYKYPWKIFPVPSQAPTQPPRCLGLPITVPAGFQESQAALLFSEMAVDRADKENLAPATAAVARPHGVAVKSCKLKRLGRARRRAPLRDITNLFVAESAVAEWQQALLQQPHEGSPAAELAVKNGPAGGAVAPHSPDNNAPARECKDVKIDRVYIDSCTDERKVCWCLPTKIVSESLFALKGDDDALKMVYVPHNTKHQTL</sequence>
<reference evidence="1" key="1">
    <citation type="submission" date="2015-06" db="UniProtKB">
        <authorList>
            <consortium name="EnsemblPlants"/>
        </authorList>
    </citation>
    <scope>IDENTIFICATION</scope>
</reference>
<dbReference type="EnsemblPlants" id="EMT07004">
    <property type="protein sequence ID" value="EMT07004"/>
    <property type="gene ID" value="F775_00284"/>
</dbReference>
<proteinExistence type="predicted"/>
<protein>
    <submittedName>
        <fullName evidence="1">Uncharacterized protein</fullName>
    </submittedName>
</protein>
<dbReference type="AlphaFoldDB" id="M8B070"/>
<evidence type="ECO:0000313" key="1">
    <source>
        <dbReference type="EnsemblPlants" id="EMT07004"/>
    </source>
</evidence>
<accession>M8B070</accession>
<dbReference type="SUPFAM" id="SSF53732">
    <property type="entry name" value="Aconitase iron-sulfur domain"/>
    <property type="match status" value="1"/>
</dbReference>
<dbReference type="InterPro" id="IPR036008">
    <property type="entry name" value="Aconitase_4Fe-4S_dom"/>
</dbReference>
<organism evidence="1">
    <name type="scientific">Aegilops tauschii</name>
    <name type="common">Tausch's goatgrass</name>
    <name type="synonym">Aegilops squarrosa</name>
    <dbReference type="NCBI Taxonomy" id="37682"/>
    <lineage>
        <taxon>Eukaryota</taxon>
        <taxon>Viridiplantae</taxon>
        <taxon>Streptophyta</taxon>
        <taxon>Embryophyta</taxon>
        <taxon>Tracheophyta</taxon>
        <taxon>Spermatophyta</taxon>
        <taxon>Magnoliopsida</taxon>
        <taxon>Liliopsida</taxon>
        <taxon>Poales</taxon>
        <taxon>Poaceae</taxon>
        <taxon>BOP clade</taxon>
        <taxon>Pooideae</taxon>
        <taxon>Triticodae</taxon>
        <taxon>Triticeae</taxon>
        <taxon>Triticinae</taxon>
        <taxon>Aegilops</taxon>
    </lineage>
</organism>
<name>M8B070_AEGTA</name>